<reference evidence="1" key="1">
    <citation type="journal article" date="2023" name="Front. Mar. Sci.">
        <title>A new Merluccius polli reference genome to investigate the effects of global change in West African waters.</title>
        <authorList>
            <person name="Mateo J.L."/>
            <person name="Blanco-Fernandez C."/>
            <person name="Garcia-Vazquez E."/>
            <person name="Machado-Schiaffino G."/>
        </authorList>
    </citation>
    <scope>NUCLEOTIDE SEQUENCE</scope>
    <source>
        <strain evidence="1">C29</strain>
        <tissue evidence="1">Fin</tissue>
    </source>
</reference>
<dbReference type="Proteomes" id="UP001174136">
    <property type="component" value="Unassembled WGS sequence"/>
</dbReference>
<evidence type="ECO:0000313" key="1">
    <source>
        <dbReference type="EMBL" id="KAK0154198.1"/>
    </source>
</evidence>
<gene>
    <name evidence="1" type="ORF">N1851_003710</name>
</gene>
<proteinExistence type="predicted"/>
<protein>
    <submittedName>
        <fullName evidence="1">Uncharacterized protein</fullName>
    </submittedName>
</protein>
<accession>A0AA47N852</accession>
<sequence>MVLKCQLVQGEVAVGVRPALPIEDIHLIGGNGLAGSRVWTDTLSPLVKLCPSDLVSEKNPNALQDVSSSCAFTRAMCKVETELSPDSCQLSMKPTWFAGHHLDSQRWKDAMRLYMTSLVTLGRGPEKTMVSDIVLAYLHTDSTLILVTSDWRNRVSLPPT</sequence>
<organism evidence="1 2">
    <name type="scientific">Merluccius polli</name>
    <name type="common">Benguela hake</name>
    <name type="synonym">Merluccius cadenati</name>
    <dbReference type="NCBI Taxonomy" id="89951"/>
    <lineage>
        <taxon>Eukaryota</taxon>
        <taxon>Metazoa</taxon>
        <taxon>Chordata</taxon>
        <taxon>Craniata</taxon>
        <taxon>Vertebrata</taxon>
        <taxon>Euteleostomi</taxon>
        <taxon>Actinopterygii</taxon>
        <taxon>Neopterygii</taxon>
        <taxon>Teleostei</taxon>
        <taxon>Neoteleostei</taxon>
        <taxon>Acanthomorphata</taxon>
        <taxon>Zeiogadaria</taxon>
        <taxon>Gadariae</taxon>
        <taxon>Gadiformes</taxon>
        <taxon>Gadoidei</taxon>
        <taxon>Merlucciidae</taxon>
        <taxon>Merluccius</taxon>
    </lineage>
</organism>
<name>A0AA47N852_MERPO</name>
<comment type="caution">
    <text evidence="1">The sequence shown here is derived from an EMBL/GenBank/DDBJ whole genome shotgun (WGS) entry which is preliminary data.</text>
</comment>
<evidence type="ECO:0000313" key="2">
    <source>
        <dbReference type="Proteomes" id="UP001174136"/>
    </source>
</evidence>
<dbReference type="AlphaFoldDB" id="A0AA47N852"/>
<dbReference type="EMBL" id="JAOPHQ010000577">
    <property type="protein sequence ID" value="KAK0154198.1"/>
    <property type="molecule type" value="Genomic_DNA"/>
</dbReference>
<keyword evidence="2" id="KW-1185">Reference proteome</keyword>